<comment type="caution">
    <text evidence="2">The sequence shown here is derived from an EMBL/GenBank/DDBJ whole genome shotgun (WGS) entry which is preliminary data.</text>
</comment>
<dbReference type="Proteomes" id="UP000037151">
    <property type="component" value="Unassembled WGS sequence"/>
</dbReference>
<name>A0A0L0KN21_9ACTN</name>
<proteinExistence type="predicted"/>
<keyword evidence="1" id="KW-1133">Transmembrane helix</keyword>
<dbReference type="OrthoDB" id="4337793at2"/>
<evidence type="ECO:0000313" key="2">
    <source>
        <dbReference type="EMBL" id="KND39010.1"/>
    </source>
</evidence>
<dbReference type="PATRIC" id="fig|42234.21.peg.1155"/>
<accession>A0A0L0KN21</accession>
<keyword evidence="1" id="KW-0812">Transmembrane</keyword>
<gene>
    <name evidence="2" type="ORF">IQ63_05595</name>
</gene>
<protein>
    <submittedName>
        <fullName evidence="2">Uncharacterized protein</fullName>
    </submittedName>
</protein>
<dbReference type="EMBL" id="JPPY01000033">
    <property type="protein sequence ID" value="KND39010.1"/>
    <property type="molecule type" value="Genomic_DNA"/>
</dbReference>
<organism evidence="2 3">
    <name type="scientific">Streptomyces acidiscabies</name>
    <dbReference type="NCBI Taxonomy" id="42234"/>
    <lineage>
        <taxon>Bacteria</taxon>
        <taxon>Bacillati</taxon>
        <taxon>Actinomycetota</taxon>
        <taxon>Actinomycetes</taxon>
        <taxon>Kitasatosporales</taxon>
        <taxon>Streptomycetaceae</taxon>
        <taxon>Streptomyces</taxon>
    </lineage>
</organism>
<sequence>MRDKGTIGDGDDKEVVNLAMELLLADRLKFIGEVLEKDSPQGVEVAEDGGAVAAPSRRRWAVPLLLFGLAASIAVAVGVRVPWASSEEDGAAKLDQGGIVACSRLVVEGTVAGVEDVGGGSVRVRLDVDRYLKPASGSAESAFLVSEEDGAAYRTGERVLVSVSRFADEAPLLFTGAEVDPTLEWMEAEINRPDGPSCPGRG</sequence>
<evidence type="ECO:0000313" key="3">
    <source>
        <dbReference type="Proteomes" id="UP000037151"/>
    </source>
</evidence>
<evidence type="ECO:0000256" key="1">
    <source>
        <dbReference type="SAM" id="Phobius"/>
    </source>
</evidence>
<feature type="transmembrane region" description="Helical" evidence="1">
    <location>
        <begin position="64"/>
        <end position="83"/>
    </location>
</feature>
<reference evidence="3" key="1">
    <citation type="submission" date="2014-07" db="EMBL/GenBank/DDBJ databases">
        <title>Genome sequencing of plant-pathogenic Streptomyces species.</title>
        <authorList>
            <person name="Harrison J."/>
            <person name="Sapp M."/>
            <person name="Thwaites R."/>
            <person name="Studholme D.J."/>
        </authorList>
    </citation>
    <scope>NUCLEOTIDE SEQUENCE [LARGE SCALE GENOMIC DNA]</scope>
    <source>
        <strain evidence="3">NCPPB 4445</strain>
    </source>
</reference>
<keyword evidence="1" id="KW-0472">Membrane</keyword>
<dbReference type="AlphaFoldDB" id="A0A0L0KN21"/>
<dbReference type="RefSeq" id="WP_050369648.1">
    <property type="nucleotide sequence ID" value="NZ_KQ257803.1"/>
</dbReference>